<dbReference type="PROSITE" id="PS50897">
    <property type="entry name" value="CTLH"/>
    <property type="match status" value="1"/>
</dbReference>
<dbReference type="OrthoDB" id="1602884at2759"/>
<protein>
    <recommendedName>
        <fullName evidence="4">CTLH domain-containing protein</fullName>
    </recommendedName>
</protein>
<dbReference type="EMBL" id="CM018048">
    <property type="protein sequence ID" value="KAA8521603.1"/>
    <property type="molecule type" value="Genomic_DNA"/>
</dbReference>
<dbReference type="Pfam" id="PF17814">
    <property type="entry name" value="LisH_TPL"/>
    <property type="match status" value="1"/>
</dbReference>
<dbReference type="AlphaFoldDB" id="A0A5J4ZRY5"/>
<evidence type="ECO:0000256" key="2">
    <source>
        <dbReference type="ARBA" id="ARBA00022737"/>
    </source>
</evidence>
<feature type="compositionally biased region" description="Polar residues" evidence="3">
    <location>
        <begin position="290"/>
        <end position="301"/>
    </location>
</feature>
<feature type="domain" description="CTLH" evidence="4">
    <location>
        <begin position="34"/>
        <end position="91"/>
    </location>
</feature>
<dbReference type="SMART" id="SM00668">
    <property type="entry name" value="CTLH"/>
    <property type="match status" value="1"/>
</dbReference>
<accession>A0A5J4ZRY5</accession>
<evidence type="ECO:0000259" key="4">
    <source>
        <dbReference type="PROSITE" id="PS50897"/>
    </source>
</evidence>
<evidence type="ECO:0000313" key="5">
    <source>
        <dbReference type="EMBL" id="KAA8521603.1"/>
    </source>
</evidence>
<dbReference type="InterPro" id="IPR006594">
    <property type="entry name" value="LisH"/>
</dbReference>
<dbReference type="InterPro" id="IPR006595">
    <property type="entry name" value="CTLH_C"/>
</dbReference>
<name>A0A5J4ZRY5_9ASTE</name>
<dbReference type="InterPro" id="IPR048419">
    <property type="entry name" value="Topless_Znf"/>
</dbReference>
<dbReference type="InterPro" id="IPR054532">
    <property type="entry name" value="TPL_SMU1_LisH-like"/>
</dbReference>
<keyword evidence="2" id="KW-0677">Repeat</keyword>
<reference evidence="5 6" key="1">
    <citation type="submission" date="2019-09" db="EMBL/GenBank/DDBJ databases">
        <title>A chromosome-level genome assembly of the Chinese tupelo Nyssa sinensis.</title>
        <authorList>
            <person name="Yang X."/>
            <person name="Kang M."/>
            <person name="Yang Y."/>
            <person name="Xiong H."/>
            <person name="Wang M."/>
            <person name="Zhang Z."/>
            <person name="Wang Z."/>
            <person name="Wu H."/>
            <person name="Ma T."/>
            <person name="Liu J."/>
            <person name="Xi Z."/>
        </authorList>
    </citation>
    <scope>NUCLEOTIDE SEQUENCE [LARGE SCALE GENOMIC DNA]</scope>
    <source>
        <strain evidence="5">J267</strain>
        <tissue evidence="5">Leaf</tissue>
    </source>
</reference>
<proteinExistence type="predicted"/>
<evidence type="ECO:0000313" key="6">
    <source>
        <dbReference type="Proteomes" id="UP000325577"/>
    </source>
</evidence>
<evidence type="ECO:0000256" key="1">
    <source>
        <dbReference type="ARBA" id="ARBA00022574"/>
    </source>
</evidence>
<organism evidence="5 6">
    <name type="scientific">Nyssa sinensis</name>
    <dbReference type="NCBI Taxonomy" id="561372"/>
    <lineage>
        <taxon>Eukaryota</taxon>
        <taxon>Viridiplantae</taxon>
        <taxon>Streptophyta</taxon>
        <taxon>Embryophyta</taxon>
        <taxon>Tracheophyta</taxon>
        <taxon>Spermatophyta</taxon>
        <taxon>Magnoliopsida</taxon>
        <taxon>eudicotyledons</taxon>
        <taxon>Gunneridae</taxon>
        <taxon>Pentapetalae</taxon>
        <taxon>asterids</taxon>
        <taxon>Cornales</taxon>
        <taxon>Nyssaceae</taxon>
        <taxon>Nyssa</taxon>
    </lineage>
</organism>
<dbReference type="InterPro" id="IPR054080">
    <property type="entry name" value="TPR1-like_2nd"/>
</dbReference>
<keyword evidence="6" id="KW-1185">Reference proteome</keyword>
<keyword evidence="1" id="KW-0853">WD repeat</keyword>
<feature type="region of interest" description="Disordered" evidence="3">
    <location>
        <begin position="256"/>
        <end position="301"/>
    </location>
</feature>
<feature type="region of interest" description="Disordered" evidence="3">
    <location>
        <begin position="208"/>
        <end position="237"/>
    </location>
</feature>
<sequence>MSLSKELLYLVLQFCDEEDLKKTAHMLEQETGLFFDMNYFEDLVLSGIWDEAERYLSGFTKLEDDKYSMKIYFEIRKQKFLEALDECDRVRALNILLKDLKVFASSNEDLYKEMTQLLTLDDFREHDSLSFYGDTRSARTRMTSELKNIIEANPLFHDKLKFPDINNSRLRRLINQSLNWQHIHCTYPQPNPDIETLFTDHQCSLPDHPNFQSIENNPLPSEATSISTSPLSGNTTSDRSIVTQLVISDEAINLGAPTIQDATSERDEDSDNTSKTLSTLDEVVSPITFAGQSNSLELNHP</sequence>
<gene>
    <name evidence="5" type="ORF">F0562_012276</name>
</gene>
<dbReference type="GO" id="GO:0006355">
    <property type="term" value="P:regulation of DNA-templated transcription"/>
    <property type="evidence" value="ECO:0007669"/>
    <property type="project" value="InterPro"/>
</dbReference>
<dbReference type="PROSITE" id="PS50896">
    <property type="entry name" value="LISH"/>
    <property type="match status" value="1"/>
</dbReference>
<evidence type="ECO:0000256" key="3">
    <source>
        <dbReference type="SAM" id="MobiDB-lite"/>
    </source>
</evidence>
<dbReference type="Pfam" id="PF21889">
    <property type="entry name" value="TPR1-like_2nd"/>
    <property type="match status" value="1"/>
</dbReference>
<feature type="compositionally biased region" description="Polar residues" evidence="3">
    <location>
        <begin position="210"/>
        <end position="237"/>
    </location>
</feature>
<dbReference type="Pfam" id="PF21359">
    <property type="entry name" value="zf_topless"/>
    <property type="match status" value="1"/>
</dbReference>
<dbReference type="PANTHER" id="PTHR44083">
    <property type="entry name" value="TOPLESS-RELATED PROTEIN 1-RELATED"/>
    <property type="match status" value="1"/>
</dbReference>
<dbReference type="Proteomes" id="UP000325577">
    <property type="component" value="Linkage Group LG5"/>
</dbReference>
<dbReference type="PANTHER" id="PTHR44083:SF30">
    <property type="entry name" value="TOPLESS-LIKE PROTEIN"/>
    <property type="match status" value="1"/>
</dbReference>
<dbReference type="InterPro" id="IPR027728">
    <property type="entry name" value="Topless_fam"/>
</dbReference>
<dbReference type="SMART" id="SM00667">
    <property type="entry name" value="LisH"/>
    <property type="match status" value="1"/>
</dbReference>